<evidence type="ECO:0000313" key="2">
    <source>
        <dbReference type="Proteomes" id="UP001500194"/>
    </source>
</evidence>
<name>A0AAV3T1T8_9EURY</name>
<dbReference type="AlphaFoldDB" id="A0AAV3T1T8"/>
<accession>A0AAV3T1T8</accession>
<organism evidence="1 2">
    <name type="scientific">Salarchaeum japonicum</name>
    <dbReference type="NCBI Taxonomy" id="555573"/>
    <lineage>
        <taxon>Archaea</taxon>
        <taxon>Methanobacteriati</taxon>
        <taxon>Methanobacteriota</taxon>
        <taxon>Stenosarchaea group</taxon>
        <taxon>Halobacteria</taxon>
        <taxon>Halobacteriales</taxon>
        <taxon>Halobacteriaceae</taxon>
    </lineage>
</organism>
<evidence type="ECO:0000313" key="1">
    <source>
        <dbReference type="EMBL" id="GAA0656227.1"/>
    </source>
</evidence>
<dbReference type="EMBL" id="BAAADU010000002">
    <property type="protein sequence ID" value="GAA0656227.1"/>
    <property type="molecule type" value="Genomic_DNA"/>
</dbReference>
<proteinExistence type="predicted"/>
<protein>
    <submittedName>
        <fullName evidence="1">Uncharacterized protein</fullName>
    </submittedName>
</protein>
<gene>
    <name evidence="1" type="ORF">GCM10009019_20190</name>
</gene>
<sequence length="112" mass="11860">MSIVGGGWGVSTVIAALQVGENGKIVVYEGANDWASRAQETVEMNNPPAEINICHGIVGNSANLRGEAAGANQIGPEDIPLSDVLVLDCEERELKIIGDLGDTPSYYYREVS</sequence>
<dbReference type="Proteomes" id="UP001500194">
    <property type="component" value="Unassembled WGS sequence"/>
</dbReference>
<dbReference type="InterPro" id="IPR029063">
    <property type="entry name" value="SAM-dependent_MTases_sf"/>
</dbReference>
<keyword evidence="2" id="KW-1185">Reference proteome</keyword>
<reference evidence="1 2" key="1">
    <citation type="journal article" date="2019" name="Int. J. Syst. Evol. Microbiol.">
        <title>The Global Catalogue of Microorganisms (GCM) 10K type strain sequencing project: providing services to taxonomists for standard genome sequencing and annotation.</title>
        <authorList>
            <consortium name="The Broad Institute Genomics Platform"/>
            <consortium name="The Broad Institute Genome Sequencing Center for Infectious Disease"/>
            <person name="Wu L."/>
            <person name="Ma J."/>
        </authorList>
    </citation>
    <scope>NUCLEOTIDE SEQUENCE [LARGE SCALE GENOMIC DNA]</scope>
    <source>
        <strain evidence="1 2">JCM 16327</strain>
    </source>
</reference>
<comment type="caution">
    <text evidence="1">The sequence shown here is derived from an EMBL/GenBank/DDBJ whole genome shotgun (WGS) entry which is preliminary data.</text>
</comment>
<dbReference type="SUPFAM" id="SSF53335">
    <property type="entry name" value="S-adenosyl-L-methionine-dependent methyltransferases"/>
    <property type="match status" value="1"/>
</dbReference>